<keyword evidence="3" id="KW-1185">Reference proteome</keyword>
<dbReference type="STRING" id="1088818.A0A2I0B9H5"/>
<evidence type="ECO:0000256" key="1">
    <source>
        <dbReference type="ARBA" id="ARBA00022679"/>
    </source>
</evidence>
<evidence type="ECO:0000313" key="2">
    <source>
        <dbReference type="EMBL" id="PKA64442.1"/>
    </source>
</evidence>
<keyword evidence="1 2" id="KW-0808">Transferase</keyword>
<reference evidence="2 3" key="1">
    <citation type="journal article" date="2017" name="Nature">
        <title>The Apostasia genome and the evolution of orchids.</title>
        <authorList>
            <person name="Zhang G.Q."/>
            <person name="Liu K.W."/>
            <person name="Li Z."/>
            <person name="Lohaus R."/>
            <person name="Hsiao Y.Y."/>
            <person name="Niu S.C."/>
            <person name="Wang J.Y."/>
            <person name="Lin Y.C."/>
            <person name="Xu Q."/>
            <person name="Chen L.J."/>
            <person name="Yoshida K."/>
            <person name="Fujiwara S."/>
            <person name="Wang Z.W."/>
            <person name="Zhang Y.Q."/>
            <person name="Mitsuda N."/>
            <person name="Wang M."/>
            <person name="Liu G.H."/>
            <person name="Pecoraro L."/>
            <person name="Huang H.X."/>
            <person name="Xiao X.J."/>
            <person name="Lin M."/>
            <person name="Wu X.Y."/>
            <person name="Wu W.L."/>
            <person name="Chen Y.Y."/>
            <person name="Chang S.B."/>
            <person name="Sakamoto S."/>
            <person name="Ohme-Takagi M."/>
            <person name="Yagi M."/>
            <person name="Zeng S.J."/>
            <person name="Shen C.Y."/>
            <person name="Yeh C.M."/>
            <person name="Luo Y.B."/>
            <person name="Tsai W.C."/>
            <person name="Van de Peer Y."/>
            <person name="Liu Z.J."/>
        </authorList>
    </citation>
    <scope>NUCLEOTIDE SEQUENCE [LARGE SCALE GENOMIC DNA]</scope>
    <source>
        <strain evidence="3">cv. Shenzhen</strain>
        <tissue evidence="2">Stem</tissue>
    </source>
</reference>
<protein>
    <submittedName>
        <fullName evidence="2">Putative acetyltransferase</fullName>
        <ecNumber evidence="2">2.3.1.133</ecNumber>
    </submittedName>
</protein>
<dbReference type="InterPro" id="IPR051283">
    <property type="entry name" value="Sec_Metabolite_Acyltrans"/>
</dbReference>
<sequence>MLSSSTPLVEILSKLTVKPSEPNPSSTAGGQRHHLTPWDVSMLNAHYIQKGLLFTNLPPLSINHILHRLKTSLAAALQHFYPLAGRLANQKVIGKDGKVAGFQFHVDCNGEGADFIHAVAGNITAGDVLASGKDIPSFVKSFFPLDGAINHDGHSAPLLAVQVTELAGGGVFVACSFNHVVGDGTAYWHFFNAWAEIARFKADHTGAGVKLSRPPVHRRWFIDGENPPITLPFSDTSEFIERFSPPRLRERFFHFSCDSLAGLKARANHESRTTSTENTVTISSLQALAALVWRSITRARRFPPEQLTSCRLSIQNRSRLSPPLSADYFGNSIYALKSTVSAGELEANGLGWAARRVNSVISSHADAAVRRLLREYHAAPAVYKMTMYDPESVMMASSPRFDMYGCDFGWGKPSAVRCGAANKFDGKVSSFPGREGGGSVDLEVCLLPEVMENLLRDNEFTASVSSS</sequence>
<gene>
    <name evidence="2" type="ORF">AXF42_Ash007187</name>
</gene>
<dbReference type="InterPro" id="IPR023213">
    <property type="entry name" value="CAT-like_dom_sf"/>
</dbReference>
<keyword evidence="2" id="KW-0012">Acyltransferase</keyword>
<dbReference type="Pfam" id="PF02458">
    <property type="entry name" value="Transferase"/>
    <property type="match status" value="1"/>
</dbReference>
<dbReference type="EMBL" id="KZ451903">
    <property type="protein sequence ID" value="PKA64442.1"/>
    <property type="molecule type" value="Genomic_DNA"/>
</dbReference>
<dbReference type="PANTHER" id="PTHR31896:SF12">
    <property type="entry name" value="HXXXD-TYPE ACYL-TRANSFERASE FAMILY PROTEIN"/>
    <property type="match status" value="1"/>
</dbReference>
<dbReference type="PANTHER" id="PTHR31896">
    <property type="entry name" value="FAMILY REGULATORY PROTEIN, PUTATIVE (AFU_ORTHOLOGUE AFUA_3G14730)-RELATED"/>
    <property type="match status" value="1"/>
</dbReference>
<accession>A0A2I0B9H5</accession>
<organism evidence="2 3">
    <name type="scientific">Apostasia shenzhenica</name>
    <dbReference type="NCBI Taxonomy" id="1088818"/>
    <lineage>
        <taxon>Eukaryota</taxon>
        <taxon>Viridiplantae</taxon>
        <taxon>Streptophyta</taxon>
        <taxon>Embryophyta</taxon>
        <taxon>Tracheophyta</taxon>
        <taxon>Spermatophyta</taxon>
        <taxon>Magnoliopsida</taxon>
        <taxon>Liliopsida</taxon>
        <taxon>Asparagales</taxon>
        <taxon>Orchidaceae</taxon>
        <taxon>Apostasioideae</taxon>
        <taxon>Apostasia</taxon>
    </lineage>
</organism>
<dbReference type="EC" id="2.3.1.133" evidence="2"/>
<proteinExistence type="predicted"/>
<dbReference type="AlphaFoldDB" id="A0A2I0B9H5"/>
<evidence type="ECO:0000313" key="3">
    <source>
        <dbReference type="Proteomes" id="UP000236161"/>
    </source>
</evidence>
<dbReference type="Gene3D" id="3.30.559.10">
    <property type="entry name" value="Chloramphenicol acetyltransferase-like domain"/>
    <property type="match status" value="2"/>
</dbReference>
<name>A0A2I0B9H5_9ASPA</name>
<dbReference type="GO" id="GO:0047172">
    <property type="term" value="F:shikimate O-hydroxycinnamoyltransferase activity"/>
    <property type="evidence" value="ECO:0007669"/>
    <property type="project" value="UniProtKB-EC"/>
</dbReference>
<dbReference type="Proteomes" id="UP000236161">
    <property type="component" value="Unassembled WGS sequence"/>
</dbReference>
<dbReference type="OrthoDB" id="1862401at2759"/>